<dbReference type="Proteomes" id="UP001162992">
    <property type="component" value="Chromosome 13"/>
</dbReference>
<dbReference type="EMBL" id="CM055104">
    <property type="protein sequence ID" value="KAJ7533519.1"/>
    <property type="molecule type" value="Genomic_DNA"/>
</dbReference>
<evidence type="ECO:0000313" key="2">
    <source>
        <dbReference type="Proteomes" id="UP001162992"/>
    </source>
</evidence>
<organism evidence="1 2">
    <name type="scientific">Diphasiastrum complanatum</name>
    <name type="common">Issler's clubmoss</name>
    <name type="synonym">Lycopodium complanatum</name>
    <dbReference type="NCBI Taxonomy" id="34168"/>
    <lineage>
        <taxon>Eukaryota</taxon>
        <taxon>Viridiplantae</taxon>
        <taxon>Streptophyta</taxon>
        <taxon>Embryophyta</taxon>
        <taxon>Tracheophyta</taxon>
        <taxon>Lycopodiopsida</taxon>
        <taxon>Lycopodiales</taxon>
        <taxon>Lycopodiaceae</taxon>
        <taxon>Lycopodioideae</taxon>
        <taxon>Diphasiastrum</taxon>
    </lineage>
</organism>
<proteinExistence type="predicted"/>
<reference evidence="2" key="1">
    <citation type="journal article" date="2024" name="Proc. Natl. Acad. Sci. U.S.A.">
        <title>Extraordinary preservation of gene collinearity over three hundred million years revealed in homosporous lycophytes.</title>
        <authorList>
            <person name="Li C."/>
            <person name="Wickell D."/>
            <person name="Kuo L.Y."/>
            <person name="Chen X."/>
            <person name="Nie B."/>
            <person name="Liao X."/>
            <person name="Peng D."/>
            <person name="Ji J."/>
            <person name="Jenkins J."/>
            <person name="Williams M."/>
            <person name="Shu S."/>
            <person name="Plott C."/>
            <person name="Barry K."/>
            <person name="Rajasekar S."/>
            <person name="Grimwood J."/>
            <person name="Han X."/>
            <person name="Sun S."/>
            <person name="Hou Z."/>
            <person name="He W."/>
            <person name="Dai G."/>
            <person name="Sun C."/>
            <person name="Schmutz J."/>
            <person name="Leebens-Mack J.H."/>
            <person name="Li F.W."/>
            <person name="Wang L."/>
        </authorList>
    </citation>
    <scope>NUCLEOTIDE SEQUENCE [LARGE SCALE GENOMIC DNA]</scope>
    <source>
        <strain evidence="2">cv. PW_Plant_1</strain>
    </source>
</reference>
<accession>A0ACC2BUR0</accession>
<comment type="caution">
    <text evidence="1">The sequence shown here is derived from an EMBL/GenBank/DDBJ whole genome shotgun (WGS) entry which is preliminary data.</text>
</comment>
<gene>
    <name evidence="1" type="ORF">O6H91_13G053300</name>
</gene>
<keyword evidence="2" id="KW-1185">Reference proteome</keyword>
<sequence>MSSQTNVAVPQKNSVPLKGYRSESVSNVTTFSPSIIAIICVFSALCTVGFFMLLFCKKNPSRTEQNTPAEPSTHIETQRDNGMDPTDVTMLPMFSFLSLRNRIGLECAVCLNKYEDNQLLRLLPSCEHAFHVDCIDKWLRSHPACPLCRHHVSAEDATTVGAVLAVRNSNDELSERSSSSRRSTAIGDLPLEIYVQAEEDTRNTLSTGRLLLVGSPRPRFQQETRV</sequence>
<protein>
    <submittedName>
        <fullName evidence="1">Uncharacterized protein</fullName>
    </submittedName>
</protein>
<evidence type="ECO:0000313" key="1">
    <source>
        <dbReference type="EMBL" id="KAJ7533519.1"/>
    </source>
</evidence>
<name>A0ACC2BUR0_DIPCM</name>